<dbReference type="InterPro" id="IPR036188">
    <property type="entry name" value="FAD/NAD-bd_sf"/>
</dbReference>
<dbReference type="Gene3D" id="3.50.50.60">
    <property type="entry name" value="FAD/NAD(P)-binding domain"/>
    <property type="match status" value="1"/>
</dbReference>
<organism evidence="2 3">
    <name type="scientific">Sagittula salina</name>
    <dbReference type="NCBI Taxonomy" id="2820268"/>
    <lineage>
        <taxon>Bacteria</taxon>
        <taxon>Pseudomonadati</taxon>
        <taxon>Pseudomonadota</taxon>
        <taxon>Alphaproteobacteria</taxon>
        <taxon>Rhodobacterales</taxon>
        <taxon>Roseobacteraceae</taxon>
        <taxon>Sagittula</taxon>
    </lineage>
</organism>
<name>A0A940MK64_9RHOB</name>
<dbReference type="Pfam" id="PF13454">
    <property type="entry name" value="NAD_binding_9"/>
    <property type="match status" value="1"/>
</dbReference>
<dbReference type="Proteomes" id="UP000675940">
    <property type="component" value="Unassembled WGS sequence"/>
</dbReference>
<comment type="caution">
    <text evidence="2">The sequence shown here is derived from an EMBL/GenBank/DDBJ whole genome shotgun (WGS) entry which is preliminary data.</text>
</comment>
<dbReference type="SUPFAM" id="SSF51905">
    <property type="entry name" value="FAD/NAD(P)-binding domain"/>
    <property type="match status" value="1"/>
</dbReference>
<dbReference type="RefSeq" id="WP_209360949.1">
    <property type="nucleotide sequence ID" value="NZ_JAGISH010000005.1"/>
</dbReference>
<proteinExistence type="predicted"/>
<feature type="domain" description="FAD-dependent urate hydroxylase HpyO/Asp monooxygenase CreE-like FAD/NAD(P)-binding" evidence="1">
    <location>
        <begin position="23"/>
        <end position="184"/>
    </location>
</feature>
<evidence type="ECO:0000259" key="1">
    <source>
        <dbReference type="Pfam" id="PF13454"/>
    </source>
</evidence>
<sequence length="532" mass="58324">MPPKPAPRTASRLPATGPLRRIALIGAGPTAVYTLSGLMQSPVALEIDIFESGRQIGPGMPYSEEMNDPAMLSNIGSRELPPVIGTLNEWLRELPVDQLGRLGLTEAMLDEDSFYPRLTLGAWFTAQMAELIARGRGRGHRIEVRLRHRVTDIAPRPDGIHVSWQSPDGSGTATYDDAVLATGHAWPDRTDAGVQMISPWPAEKIARMAQDRIGVLGSSLSAIDVAVAVASARGRFSKDQTRYEARPSRDFTLTLLSRKGLLPEADYWYDLPLPEMPRLAKLANLPGAKVAAAYDAFLEDLTEADPDYAAALGAPPLEGFAEAYFARRMDCDPFDWAERNLREAEEGVEQRRATPWRSAVLRAHEIFEEMLPGLPEAELKRFHATLRPVFVDCYACVPHDSIRRMLALHAAGHLNVVATGETPKLRQEGKEIALDDEGLRFDALVDARGQQAMSLKDLPFPSLAKATLPKPLRFEDYILPLAVPTTGRVHCLALPVLLRRHPFAQGLVNAAEMGAETARAILVTLAVPEAAE</sequence>
<dbReference type="InterPro" id="IPR038732">
    <property type="entry name" value="HpyO/CreE_NAD-binding"/>
</dbReference>
<reference evidence="2" key="1">
    <citation type="submission" date="2021-03" db="EMBL/GenBank/DDBJ databases">
        <title>Sagittula salina sp. nov. strain M10.9X isolated from the marine waste.</title>
        <authorList>
            <person name="Satari L."/>
            <person name="Molina-Menor E."/>
            <person name="Vidal-Verdu A."/>
            <person name="Pascual J."/>
            <person name="Pereto J."/>
            <person name="Porcar M."/>
        </authorList>
    </citation>
    <scope>NUCLEOTIDE SEQUENCE</scope>
    <source>
        <strain evidence="2">M10.9X</strain>
    </source>
</reference>
<dbReference type="PANTHER" id="PTHR40254">
    <property type="entry name" value="BLR0577 PROTEIN"/>
    <property type="match status" value="1"/>
</dbReference>
<evidence type="ECO:0000313" key="2">
    <source>
        <dbReference type="EMBL" id="MBP0483011.1"/>
    </source>
</evidence>
<protein>
    <submittedName>
        <fullName evidence="2">FAD/NAD(P)-binding protein</fullName>
    </submittedName>
</protein>
<evidence type="ECO:0000313" key="3">
    <source>
        <dbReference type="Proteomes" id="UP000675940"/>
    </source>
</evidence>
<dbReference type="InterPro" id="IPR052189">
    <property type="entry name" value="L-asp_N-monooxygenase_NS-form"/>
</dbReference>
<dbReference type="AlphaFoldDB" id="A0A940MK64"/>
<accession>A0A940MK64</accession>
<dbReference type="PANTHER" id="PTHR40254:SF1">
    <property type="entry name" value="BLR0577 PROTEIN"/>
    <property type="match status" value="1"/>
</dbReference>
<keyword evidence="3" id="KW-1185">Reference proteome</keyword>
<gene>
    <name evidence="2" type="ORF">J5474_10990</name>
</gene>
<dbReference type="EMBL" id="JAGISH010000005">
    <property type="protein sequence ID" value="MBP0483011.1"/>
    <property type="molecule type" value="Genomic_DNA"/>
</dbReference>